<evidence type="ECO:0000313" key="1">
    <source>
        <dbReference type="EMBL" id="KKR20977.1"/>
    </source>
</evidence>
<name>A0A837HSA7_9BACT</name>
<gene>
    <name evidence="1" type="ORF">UT51_C0001G0115</name>
</gene>
<evidence type="ECO:0000313" key="2">
    <source>
        <dbReference type="Proteomes" id="UP000034656"/>
    </source>
</evidence>
<dbReference type="Proteomes" id="UP000034656">
    <property type="component" value="Unassembled WGS sequence"/>
</dbReference>
<protein>
    <submittedName>
        <fullName evidence="1">Uncharacterized protein</fullName>
    </submittedName>
</protein>
<comment type="caution">
    <text evidence="1">The sequence shown here is derived from an EMBL/GenBank/DDBJ whole genome shotgun (WGS) entry which is preliminary data.</text>
</comment>
<proteinExistence type="predicted"/>
<dbReference type="EMBL" id="LBXB01000001">
    <property type="protein sequence ID" value="KKR20977.1"/>
    <property type="molecule type" value="Genomic_DNA"/>
</dbReference>
<organism evidence="1 2">
    <name type="scientific">Candidatus Nomurabacteria bacterium GW2011_GWC2_39_41</name>
    <dbReference type="NCBI Taxonomy" id="1618754"/>
    <lineage>
        <taxon>Bacteria</taxon>
        <taxon>Candidatus Nomuraibacteriota</taxon>
    </lineage>
</organism>
<sequence length="164" mass="17924">MLYSLLASEIQNSLTKGPTKMRRFGLFIATFLFVGLGSAMAATKCEAANARLLDAQITAKASYKAAVAKRDAALKKYEDNLDLAQKAGRIPTEPIEKTDFSELEKKVDEVCEKEVAQLVNQWVIVTNQLVAALCRNDADNRACANLREVVDSIKAINSKDKAGN</sequence>
<reference evidence="1 2" key="1">
    <citation type="journal article" date="2015" name="Nature">
        <title>rRNA introns, odd ribosomes, and small enigmatic genomes across a large radiation of phyla.</title>
        <authorList>
            <person name="Brown C.T."/>
            <person name="Hug L.A."/>
            <person name="Thomas B.C."/>
            <person name="Sharon I."/>
            <person name="Castelle C.J."/>
            <person name="Singh A."/>
            <person name="Wilkins M.J."/>
            <person name="Williams K.H."/>
            <person name="Banfield J.F."/>
        </authorList>
    </citation>
    <scope>NUCLEOTIDE SEQUENCE [LARGE SCALE GENOMIC DNA]</scope>
</reference>
<accession>A0A837HSA7</accession>
<dbReference type="AlphaFoldDB" id="A0A837HSA7"/>